<accession>A0AB35S867</accession>
<comment type="caution">
    <text evidence="1">The sequence shown here is derived from an EMBL/GenBank/DDBJ whole genome shotgun (WGS) entry which is preliminary data.</text>
</comment>
<evidence type="ECO:0000313" key="2">
    <source>
        <dbReference type="Proteomes" id="UP001277803"/>
    </source>
</evidence>
<organism evidence="1 2">
    <name type="scientific">Bifidobacterium longum</name>
    <dbReference type="NCBI Taxonomy" id="216816"/>
    <lineage>
        <taxon>Bacteria</taxon>
        <taxon>Bacillati</taxon>
        <taxon>Actinomycetota</taxon>
        <taxon>Actinomycetes</taxon>
        <taxon>Bifidobacteriales</taxon>
        <taxon>Bifidobacteriaceae</taxon>
        <taxon>Bifidobacterium</taxon>
    </lineage>
</organism>
<protein>
    <recommendedName>
        <fullName evidence="3">SGNH hydrolase-type esterase domain-containing protein</fullName>
    </recommendedName>
</protein>
<gene>
    <name evidence="1" type="ORF">RS890_01645</name>
</gene>
<dbReference type="RefSeq" id="WP_156604011.1">
    <property type="nucleotide sequence ID" value="NZ_CACRSV010000033.1"/>
</dbReference>
<name>A0AB35S867_BIFLN</name>
<reference evidence="1" key="1">
    <citation type="submission" date="2023-10" db="EMBL/GenBank/DDBJ databases">
        <title>Rapid discrimination of Bifidobacterium longum Subspecies based on MALDI-TOF MS and Machine Learning.</title>
        <authorList>
            <person name="Chen J."/>
        </authorList>
    </citation>
    <scope>NUCLEOTIDE SEQUENCE</scope>
    <source>
        <strain evidence="1">YGMCC0039</strain>
    </source>
</reference>
<dbReference type="EMBL" id="JAWLRA010000001">
    <property type="protein sequence ID" value="MDW3125833.1"/>
    <property type="molecule type" value="Genomic_DNA"/>
</dbReference>
<dbReference type="AlphaFoldDB" id="A0AB35S867"/>
<proteinExistence type="predicted"/>
<sequence length="88" mass="10144">MAWTASRKALFRCSPRALRRDIERRISAQTAMSRRLCETRDIAFLDLTHTDKVDPKRFWAVDGFHPGTFGYVVMADAIMHLLFDGAKE</sequence>
<dbReference type="Gene3D" id="3.40.50.1110">
    <property type="entry name" value="SGNH hydrolase"/>
    <property type="match status" value="1"/>
</dbReference>
<dbReference type="SUPFAM" id="SSF52266">
    <property type="entry name" value="SGNH hydrolase"/>
    <property type="match status" value="1"/>
</dbReference>
<dbReference type="Proteomes" id="UP001277803">
    <property type="component" value="Unassembled WGS sequence"/>
</dbReference>
<evidence type="ECO:0000313" key="1">
    <source>
        <dbReference type="EMBL" id="MDW3125833.1"/>
    </source>
</evidence>
<dbReference type="InterPro" id="IPR036514">
    <property type="entry name" value="SGNH_hydro_sf"/>
</dbReference>
<evidence type="ECO:0008006" key="3">
    <source>
        <dbReference type="Google" id="ProtNLM"/>
    </source>
</evidence>